<reference evidence="2 3" key="1">
    <citation type="submission" date="2020-11" db="EMBL/GenBank/DDBJ databases">
        <authorList>
            <person name="Wallbank WR R."/>
            <person name="Pardo Diaz C."/>
            <person name="Kozak K."/>
            <person name="Martin S."/>
            <person name="Jiggins C."/>
            <person name="Moest M."/>
            <person name="Warren A I."/>
            <person name="Generalovic N T."/>
            <person name="Byers J.R.P. K."/>
            <person name="Montejo-Kovacevich G."/>
            <person name="Yen C E."/>
        </authorList>
    </citation>
    <scope>NUCLEOTIDE SEQUENCE [LARGE SCALE GENOMIC DNA]</scope>
</reference>
<sequence length="117" mass="14004">MNTILISFLFFLSQIKPLHDSYQNEIATTLWEPLNMFWAECYEACKTASQKRAALQLESRRRFQQKIIMPWRVRQVEEMTRFNTAAVHARTKDSTIKRKWKSAKRFLYGPRGPWYNG</sequence>
<gene>
    <name evidence="2" type="ORF">HERILL_LOCUS6314</name>
</gene>
<evidence type="ECO:0000256" key="1">
    <source>
        <dbReference type="SAM" id="SignalP"/>
    </source>
</evidence>
<keyword evidence="3" id="KW-1185">Reference proteome</keyword>
<dbReference type="OrthoDB" id="26681at2759"/>
<dbReference type="InParanoid" id="A0A7R8UMI5"/>
<dbReference type="Pfam" id="PF16057">
    <property type="entry name" value="DUF4800"/>
    <property type="match status" value="1"/>
</dbReference>
<accession>A0A7R8UMI5</accession>
<feature type="chain" id="PRO_5030909935" evidence="1">
    <location>
        <begin position="22"/>
        <end position="117"/>
    </location>
</feature>
<dbReference type="AlphaFoldDB" id="A0A7R8UMI5"/>
<evidence type="ECO:0000313" key="2">
    <source>
        <dbReference type="EMBL" id="CAD7083344.1"/>
    </source>
</evidence>
<organism evidence="2 3">
    <name type="scientific">Hermetia illucens</name>
    <name type="common">Black soldier fly</name>
    <dbReference type="NCBI Taxonomy" id="343691"/>
    <lineage>
        <taxon>Eukaryota</taxon>
        <taxon>Metazoa</taxon>
        <taxon>Ecdysozoa</taxon>
        <taxon>Arthropoda</taxon>
        <taxon>Hexapoda</taxon>
        <taxon>Insecta</taxon>
        <taxon>Pterygota</taxon>
        <taxon>Neoptera</taxon>
        <taxon>Endopterygota</taxon>
        <taxon>Diptera</taxon>
        <taxon>Brachycera</taxon>
        <taxon>Stratiomyomorpha</taxon>
        <taxon>Stratiomyidae</taxon>
        <taxon>Hermetiinae</taxon>
        <taxon>Hermetia</taxon>
    </lineage>
</organism>
<name>A0A7R8UMI5_HERIL</name>
<dbReference type="EMBL" id="LR899010">
    <property type="protein sequence ID" value="CAD7083344.1"/>
    <property type="molecule type" value="Genomic_DNA"/>
</dbReference>
<evidence type="ECO:0000313" key="3">
    <source>
        <dbReference type="Proteomes" id="UP000594454"/>
    </source>
</evidence>
<feature type="signal peptide" evidence="1">
    <location>
        <begin position="1"/>
        <end position="21"/>
    </location>
</feature>
<protein>
    <submittedName>
        <fullName evidence="2">Uncharacterized protein</fullName>
    </submittedName>
</protein>
<proteinExistence type="predicted"/>
<keyword evidence="1" id="KW-0732">Signal</keyword>
<dbReference type="Proteomes" id="UP000594454">
    <property type="component" value="Chromosome 2"/>
</dbReference>